<evidence type="ECO:0000313" key="3">
    <source>
        <dbReference type="Proteomes" id="UP000192939"/>
    </source>
</evidence>
<dbReference type="PANTHER" id="PTHR12149:SF8">
    <property type="entry name" value="PROTEIN-RIBULOSAMINE 3-KINASE"/>
    <property type="match status" value="1"/>
</dbReference>
<keyword evidence="1" id="KW-0808">Transferase</keyword>
<gene>
    <name evidence="2" type="ORF">SAMN02744124_02785</name>
</gene>
<comment type="similarity">
    <text evidence="1">Belongs to the fructosamine kinase family.</text>
</comment>
<sequence>MEWMKYTLKQILPLHPQEDIISIKEVRGGDIGRSYSVATQGRQWFIKYRTDLPGIVFEREAEGLQLLRETCAVAVPETYYAGEIPGRDGGMIVLEWIKTGLPRQTTEEALGRGIAELHRKQSLGGRFGLHNDNYIGLLPQPNSWCDTWREFYAERRLLPMIQLAEKRGRLSTERKKQLMRLTESLDRWIPDKTEPSLLHGDLWHGNWMASEDGQPYLIDPAVFYGDREYEMAFTELFGGFSSLFYAAYKEAHPLSPDYADRRPLYQLYYLLVHLILFGESYGSSVDRVLVRYVG</sequence>
<accession>A0ABY1LZ84</accession>
<comment type="caution">
    <text evidence="2">The sequence shown here is derived from an EMBL/GenBank/DDBJ whole genome shotgun (WGS) entry which is preliminary data.</text>
</comment>
<protein>
    <submittedName>
        <fullName evidence="2">Fructosamine-3-kinase</fullName>
    </submittedName>
</protein>
<dbReference type="Gene3D" id="3.90.1200.10">
    <property type="match status" value="1"/>
</dbReference>
<dbReference type="EMBL" id="FXAE01000029">
    <property type="protein sequence ID" value="SMF39019.1"/>
    <property type="molecule type" value="Genomic_DNA"/>
</dbReference>
<keyword evidence="1" id="KW-0418">Kinase</keyword>
<dbReference type="InterPro" id="IPR011009">
    <property type="entry name" value="Kinase-like_dom_sf"/>
</dbReference>
<organism evidence="2 3">
    <name type="scientific">Paenibacillus barengoltzii J12</name>
    <dbReference type="NCBI Taxonomy" id="935846"/>
    <lineage>
        <taxon>Bacteria</taxon>
        <taxon>Bacillati</taxon>
        <taxon>Bacillota</taxon>
        <taxon>Bacilli</taxon>
        <taxon>Bacillales</taxon>
        <taxon>Paenibacillaceae</taxon>
        <taxon>Paenibacillus</taxon>
    </lineage>
</organism>
<dbReference type="Pfam" id="PF03881">
    <property type="entry name" value="Fructosamin_kin"/>
    <property type="match status" value="1"/>
</dbReference>
<name>A0ABY1LZ84_9BACL</name>
<dbReference type="Proteomes" id="UP000192939">
    <property type="component" value="Unassembled WGS sequence"/>
</dbReference>
<dbReference type="Gene3D" id="3.30.200.20">
    <property type="entry name" value="Phosphorylase Kinase, domain 1"/>
    <property type="match status" value="1"/>
</dbReference>
<reference evidence="2 3" key="1">
    <citation type="submission" date="2017-04" db="EMBL/GenBank/DDBJ databases">
        <authorList>
            <person name="Varghese N."/>
            <person name="Submissions S."/>
        </authorList>
    </citation>
    <scope>NUCLEOTIDE SEQUENCE [LARGE SCALE GENOMIC DNA]</scope>
    <source>
        <strain evidence="2 3">J12</strain>
    </source>
</reference>
<evidence type="ECO:0000313" key="2">
    <source>
        <dbReference type="EMBL" id="SMF39019.1"/>
    </source>
</evidence>
<evidence type="ECO:0000256" key="1">
    <source>
        <dbReference type="PIRNR" id="PIRNR006221"/>
    </source>
</evidence>
<keyword evidence="3" id="KW-1185">Reference proteome</keyword>
<dbReference type="SUPFAM" id="SSF56112">
    <property type="entry name" value="Protein kinase-like (PK-like)"/>
    <property type="match status" value="1"/>
</dbReference>
<dbReference type="RefSeq" id="WP_085279250.1">
    <property type="nucleotide sequence ID" value="NZ_FXAE01000029.1"/>
</dbReference>
<proteinExistence type="inferred from homology"/>
<dbReference type="PANTHER" id="PTHR12149">
    <property type="entry name" value="FRUCTOSAMINE 3 KINASE-RELATED PROTEIN"/>
    <property type="match status" value="1"/>
</dbReference>
<dbReference type="PIRSF" id="PIRSF006221">
    <property type="entry name" value="Ketosamine-3-kinase"/>
    <property type="match status" value="1"/>
</dbReference>
<dbReference type="InterPro" id="IPR016477">
    <property type="entry name" value="Fructo-/Ketosamine-3-kinase"/>
</dbReference>